<dbReference type="GO" id="GO:0043829">
    <property type="term" value="F:tRNA-specific adenosine-37 deaminase activity"/>
    <property type="evidence" value="ECO:0007669"/>
    <property type="project" value="TreeGrafter"/>
</dbReference>
<keyword evidence="4" id="KW-1185">Reference proteome</keyword>
<sequence length="569" mass="61484">MGEESSLEYRIASLVHSHFNALPKRSKPAIHPNGIREWIPLSGIVLVIGEGTPEETLTCVAIATGAKCLSSSQIPQCRGLVLHDSHAEILAIRAFNRWLLEECKSTLLYEAEVDWQQRAQDQVSHDVTASDSNPTGGTGSGTRSQFVQLRLADEEVAHTAIGGDTDAPPMARHRKLLWPPFKLREDLKIWMYCTCAPCGDASMELCMAAQDDPTPWAVPPSSTECTESGGDPAGSLLDGRGYFSILGVVRRKPSRADAESTLSKSCSDKLAAKQVTSLLSFTTSLLVAPTSNAYISRLLLPEEEVSQAGCERAFGSGTTGRLKPLNGQTWDDTSVGGVEYGFRPFEIRTLSARLTEELWMFGKPKDTRIKSKPGNAAAIWTAQQSVLSTSTTKLSNAHNSLQGNLCETIINGTKQGHKFASPSPRKASAVSRAKMWDLLRDIVKLLPTISTCEDPGETSTSANKFETEIGGSDDSAASSDLLFLDKLKQIIAISSTYEALKENAADAGLSSIRNRALSDLRNMLGNWVRNIGDEGWGLGVLKEEVVKKPHPRSLKVPQAVPASLANPGI</sequence>
<evidence type="ECO:0000259" key="2">
    <source>
        <dbReference type="PROSITE" id="PS50141"/>
    </source>
</evidence>
<evidence type="ECO:0000256" key="1">
    <source>
        <dbReference type="SAM" id="MobiDB-lite"/>
    </source>
</evidence>
<proteinExistence type="predicted"/>
<dbReference type="GO" id="GO:0002100">
    <property type="term" value="P:tRNA wobble adenosine to inosine editing"/>
    <property type="evidence" value="ECO:0007669"/>
    <property type="project" value="InterPro"/>
</dbReference>
<dbReference type="InterPro" id="IPR042935">
    <property type="entry name" value="Tad1"/>
</dbReference>
<name>A0A2B7X817_POLH7</name>
<protein>
    <recommendedName>
        <fullName evidence="2">A to I editase domain-containing protein</fullName>
    </recommendedName>
</protein>
<comment type="caution">
    <text evidence="3">The sequence shown here is derived from an EMBL/GenBank/DDBJ whole genome shotgun (WGS) entry which is preliminary data.</text>
</comment>
<gene>
    <name evidence="3" type="ORF">AJ80_08466</name>
</gene>
<dbReference type="PROSITE" id="PS50141">
    <property type="entry name" value="A_DEAMIN_EDITASE"/>
    <property type="match status" value="1"/>
</dbReference>
<dbReference type="STRING" id="1447883.A0A2B7X817"/>
<reference evidence="3 4" key="1">
    <citation type="submission" date="2017-10" db="EMBL/GenBank/DDBJ databases">
        <title>Comparative genomics in systemic dimorphic fungi from Ajellomycetaceae.</title>
        <authorList>
            <person name="Munoz J.F."/>
            <person name="Mcewen J.G."/>
            <person name="Clay O.K."/>
            <person name="Cuomo C.A."/>
        </authorList>
    </citation>
    <scope>NUCLEOTIDE SEQUENCE [LARGE SCALE GENOMIC DNA]</scope>
    <source>
        <strain evidence="3 4">UAMH7299</strain>
    </source>
</reference>
<dbReference type="OrthoDB" id="10268011at2759"/>
<dbReference type="SMART" id="SM00552">
    <property type="entry name" value="ADEAMc"/>
    <property type="match status" value="1"/>
</dbReference>
<feature type="region of interest" description="Disordered" evidence="1">
    <location>
        <begin position="122"/>
        <end position="142"/>
    </location>
</feature>
<accession>A0A2B7X817</accession>
<organism evidence="3 4">
    <name type="scientific">Polytolypa hystricis (strain UAMH7299)</name>
    <dbReference type="NCBI Taxonomy" id="1447883"/>
    <lineage>
        <taxon>Eukaryota</taxon>
        <taxon>Fungi</taxon>
        <taxon>Dikarya</taxon>
        <taxon>Ascomycota</taxon>
        <taxon>Pezizomycotina</taxon>
        <taxon>Eurotiomycetes</taxon>
        <taxon>Eurotiomycetidae</taxon>
        <taxon>Onygenales</taxon>
        <taxon>Onygenales incertae sedis</taxon>
        <taxon>Polytolypa</taxon>
    </lineage>
</organism>
<dbReference type="PANTHER" id="PTHR47803:SF1">
    <property type="entry name" value="TRNA-SPECIFIC ADENOSINE DEAMINASE 1"/>
    <property type="match status" value="1"/>
</dbReference>
<dbReference type="InterPro" id="IPR002466">
    <property type="entry name" value="A_deamin"/>
</dbReference>
<dbReference type="GO" id="GO:0003723">
    <property type="term" value="F:RNA binding"/>
    <property type="evidence" value="ECO:0007669"/>
    <property type="project" value="InterPro"/>
</dbReference>
<feature type="domain" description="A to I editase" evidence="2">
    <location>
        <begin position="61"/>
        <end position="314"/>
    </location>
</feature>
<dbReference type="EMBL" id="PDNA01000195">
    <property type="protein sequence ID" value="PGH04857.1"/>
    <property type="molecule type" value="Genomic_DNA"/>
</dbReference>
<evidence type="ECO:0000313" key="4">
    <source>
        <dbReference type="Proteomes" id="UP000224634"/>
    </source>
</evidence>
<evidence type="ECO:0000313" key="3">
    <source>
        <dbReference type="EMBL" id="PGH04857.1"/>
    </source>
</evidence>
<dbReference type="Proteomes" id="UP000224634">
    <property type="component" value="Unassembled WGS sequence"/>
</dbReference>
<dbReference type="Pfam" id="PF02137">
    <property type="entry name" value="A_deamin"/>
    <property type="match status" value="2"/>
</dbReference>
<dbReference type="AlphaFoldDB" id="A0A2B7X817"/>
<dbReference type="PANTHER" id="PTHR47803">
    <property type="entry name" value="TRNA-SPECIFIC ADENOSINE DEAMINASE 1"/>
    <property type="match status" value="1"/>
</dbReference>